<dbReference type="Gene3D" id="3.30.460.40">
    <property type="match status" value="1"/>
</dbReference>
<proteinExistence type="predicted"/>
<dbReference type="OrthoDB" id="9773927at2"/>
<organism evidence="1 2">
    <name type="scientific">Thermoclostridium caenicola</name>
    <dbReference type="NCBI Taxonomy" id="659425"/>
    <lineage>
        <taxon>Bacteria</taxon>
        <taxon>Bacillati</taxon>
        <taxon>Bacillota</taxon>
        <taxon>Clostridia</taxon>
        <taxon>Eubacteriales</taxon>
        <taxon>Oscillospiraceae</taxon>
        <taxon>Thermoclostridium</taxon>
    </lineage>
</organism>
<dbReference type="RefSeq" id="WP_149679398.1">
    <property type="nucleotide sequence ID" value="NZ_FQZP01000051.1"/>
</dbReference>
<dbReference type="InterPro" id="IPR039498">
    <property type="entry name" value="NTP_transf_5"/>
</dbReference>
<accession>A0A1M6J3Y5</accession>
<dbReference type="Proteomes" id="UP000324781">
    <property type="component" value="Unassembled WGS sequence"/>
</dbReference>
<dbReference type="Pfam" id="PF14907">
    <property type="entry name" value="NTP_transf_5"/>
    <property type="match status" value="1"/>
</dbReference>
<keyword evidence="1" id="KW-0808">Transferase</keyword>
<reference evidence="1 2" key="1">
    <citation type="submission" date="2016-11" db="EMBL/GenBank/DDBJ databases">
        <authorList>
            <person name="Varghese N."/>
            <person name="Submissions S."/>
        </authorList>
    </citation>
    <scope>NUCLEOTIDE SEQUENCE [LARGE SCALE GENOMIC DNA]</scope>
    <source>
        <strain evidence="1 2">DSM 19027</strain>
    </source>
</reference>
<protein>
    <submittedName>
        <fullName evidence="1">Uncharacterized nucleotidyltransferase</fullName>
    </submittedName>
</protein>
<evidence type="ECO:0000313" key="2">
    <source>
        <dbReference type="Proteomes" id="UP000324781"/>
    </source>
</evidence>
<dbReference type="EMBL" id="FQZP01000051">
    <property type="protein sequence ID" value="SHJ41291.1"/>
    <property type="molecule type" value="Genomic_DNA"/>
</dbReference>
<dbReference type="AlphaFoldDB" id="A0A1M6J3Y5"/>
<dbReference type="GO" id="GO:0016740">
    <property type="term" value="F:transferase activity"/>
    <property type="evidence" value="ECO:0007669"/>
    <property type="project" value="UniProtKB-KW"/>
</dbReference>
<keyword evidence="2" id="KW-1185">Reference proteome</keyword>
<name>A0A1M6J3Y5_9FIRM</name>
<sequence length="409" mass="47449">MTKAQKVVAELLSATINNKKAVNITEESDWHEIFRLAEEHQIQSLLYSVVKDLPGENGVPGPDLLRTWKEVSFISAVGEANKFRDACRILSAFHEAGLPFIVLKGIVLRDLYPKPELRTMCDLDVFIAEEHVGKAREILGRLGYKESESTYKHICFTHEKHLMVELHTRLLDMEFAEKTKEWESGMWNNAIAVSICDIPVRTFSNEDHLIFLCLHLLNHFLVSGYGVRQLYDIAVFISGMYDRIQWNAFLSKVKELRISNFVSLVFNVCAKLFNIDIPQEIPGNCPDEKTLDMVIDDVFTGGVFGNEEAGHIISGVLNSYIGDRKKMPNRATRIFYLLFPPYRVMKRKYKYIEKFPVLLPFAWMQRFFMNLFGKNRLFKKSKDYLALLNTHKVYEERFSIIKKLKLFEE</sequence>
<gene>
    <name evidence="1" type="ORF">SAMN05444373_105114</name>
</gene>
<evidence type="ECO:0000313" key="1">
    <source>
        <dbReference type="EMBL" id="SHJ41291.1"/>
    </source>
</evidence>